<dbReference type="Proteomes" id="UP000054630">
    <property type="component" value="Unassembled WGS sequence"/>
</dbReference>
<protein>
    <submittedName>
        <fullName evidence="2">Uncharacterized protein</fullName>
    </submittedName>
</protein>
<name>A0A0V0RRZ0_9BILA</name>
<sequence>MTKAPSMMLCLTDEIETLFHLSKAFKIQIILPRAASSSKQFCVEEKSKKLHVREEMRTNRLEIFSRSSPRRCRSSTELQLILKRRSKWQNKQMGCVAGKSLMRLQAAKSTKHNSGKGRFTSIRNLWRKAHTPTTDRSSENKSTLATATATARSSTSTDSPFNSNQPVTMSEKNNQGMTTACSSSRSSKSTLRRGVTMPALPEHNAVGSEVDNFRITGAPYSRAGHNLTSSQIEFFRLLDEKIAQGPDYDPLADS</sequence>
<dbReference type="InterPro" id="IPR027967">
    <property type="entry name" value="DUF4612"/>
</dbReference>
<dbReference type="AlphaFoldDB" id="A0A0V0RRZ0"/>
<dbReference type="EMBL" id="JYDL01000092">
    <property type="protein sequence ID" value="KRX17160.1"/>
    <property type="molecule type" value="Genomic_DNA"/>
</dbReference>
<proteinExistence type="predicted"/>
<feature type="region of interest" description="Disordered" evidence="1">
    <location>
        <begin position="123"/>
        <end position="193"/>
    </location>
</feature>
<organism evidence="2 3">
    <name type="scientific">Trichinella nelsoni</name>
    <dbReference type="NCBI Taxonomy" id="6336"/>
    <lineage>
        <taxon>Eukaryota</taxon>
        <taxon>Metazoa</taxon>
        <taxon>Ecdysozoa</taxon>
        <taxon>Nematoda</taxon>
        <taxon>Enoplea</taxon>
        <taxon>Dorylaimia</taxon>
        <taxon>Trichinellida</taxon>
        <taxon>Trichinellidae</taxon>
        <taxon>Trichinella</taxon>
    </lineage>
</organism>
<feature type="compositionally biased region" description="Polar residues" evidence="1">
    <location>
        <begin position="158"/>
        <end position="181"/>
    </location>
</feature>
<evidence type="ECO:0000313" key="2">
    <source>
        <dbReference type="EMBL" id="KRX17160.1"/>
    </source>
</evidence>
<reference evidence="2 3" key="1">
    <citation type="submission" date="2015-01" db="EMBL/GenBank/DDBJ databases">
        <title>Evolution of Trichinella species and genotypes.</title>
        <authorList>
            <person name="Korhonen P.K."/>
            <person name="Edoardo P."/>
            <person name="Giuseppe L.R."/>
            <person name="Gasser R.B."/>
        </authorList>
    </citation>
    <scope>NUCLEOTIDE SEQUENCE [LARGE SCALE GENOMIC DNA]</scope>
    <source>
        <strain evidence="2">ISS37</strain>
    </source>
</reference>
<evidence type="ECO:0000313" key="3">
    <source>
        <dbReference type="Proteomes" id="UP000054630"/>
    </source>
</evidence>
<dbReference type="Pfam" id="PF15389">
    <property type="entry name" value="DUF4612"/>
    <property type="match status" value="1"/>
</dbReference>
<accession>A0A0V0RRZ0</accession>
<keyword evidence="3" id="KW-1185">Reference proteome</keyword>
<dbReference type="OrthoDB" id="5919401at2759"/>
<evidence type="ECO:0000256" key="1">
    <source>
        <dbReference type="SAM" id="MobiDB-lite"/>
    </source>
</evidence>
<feature type="compositionally biased region" description="Low complexity" evidence="1">
    <location>
        <begin position="142"/>
        <end position="157"/>
    </location>
</feature>
<gene>
    <name evidence="2" type="ORF">T07_7607</name>
</gene>
<comment type="caution">
    <text evidence="2">The sequence shown here is derived from an EMBL/GenBank/DDBJ whole genome shotgun (WGS) entry which is preliminary data.</text>
</comment>